<evidence type="ECO:0000256" key="5">
    <source>
        <dbReference type="PROSITE-ProRule" id="PRU00309"/>
    </source>
</evidence>
<dbReference type="AlphaFoldDB" id="A0AAV6TW32"/>
<dbReference type="Gene3D" id="6.20.210.20">
    <property type="entry name" value="THAP domain"/>
    <property type="match status" value="1"/>
</dbReference>
<dbReference type="InterPro" id="IPR026516">
    <property type="entry name" value="THAP1/10"/>
</dbReference>
<proteinExistence type="predicted"/>
<dbReference type="PANTHER" id="PTHR46600:SF11">
    <property type="entry name" value="THAP DOMAIN-CONTAINING PROTEIN 10"/>
    <property type="match status" value="1"/>
</dbReference>
<keyword evidence="4 5" id="KW-0238">DNA-binding</keyword>
<evidence type="ECO:0000256" key="1">
    <source>
        <dbReference type="ARBA" id="ARBA00022723"/>
    </source>
</evidence>
<sequence length="516" mass="59118">MSQASSANISNICNIIRRTAGEPAISPRYITNYHTVNSHFIGFLTSLYSIEKRAARLEEKILQISQAEYYLHQALLDRLHQFANTQLITGNALNVRIYKVQHFQLKDMPFKCAVYGCNGNYRNGDKVSVFRFPKEPELASIWINRCRRKNFKPSNSSRICERHFRKEDILYEAEYFCQKSGRLLKSPLPYPRLKKDALPEILQQCPAYLQPTTSAARKSPDKKRRRLEESRIKKAMHDSEKAQQEHLKETTFSTLRELDMCLKKQETEFSVNPCDEQNDENFLTYISQKFTALEQKEKFVTLMVDEIHLKSCFDYVGGRVSGMAFNECEAASSAYVFMIRSLLSSYKDVAHILPVHTLSAETFYSIIKKVIVGLEGIGYNVLAVITDNNAINTKAMKFFATPPKLSITYDNPACPDRPLYYLIDSVHILKCIRNNWLNQKNFGTCMFFPNFTTLSPFDTASFQAIKKLHEVESGKLLKYGYGLTLKALSPSSLERQNVKLALQINVFEGVGSVLKL</sequence>
<dbReference type="InterPro" id="IPR038441">
    <property type="entry name" value="THAP_Znf_sf"/>
</dbReference>
<keyword evidence="1" id="KW-0479">Metal-binding</keyword>
<protein>
    <recommendedName>
        <fullName evidence="6">THAP-type domain-containing protein</fullName>
    </recommendedName>
</protein>
<dbReference type="Pfam" id="PF21787">
    <property type="entry name" value="TNP-like_RNaseH_N"/>
    <property type="match status" value="1"/>
</dbReference>
<dbReference type="PANTHER" id="PTHR46600">
    <property type="entry name" value="THAP DOMAIN-CONTAINING"/>
    <property type="match status" value="1"/>
</dbReference>
<keyword evidence="8" id="KW-1185">Reference proteome</keyword>
<dbReference type="GO" id="GO:0008270">
    <property type="term" value="F:zinc ion binding"/>
    <property type="evidence" value="ECO:0007669"/>
    <property type="project" value="UniProtKB-KW"/>
</dbReference>
<dbReference type="Pfam" id="PF05485">
    <property type="entry name" value="THAP"/>
    <property type="match status" value="1"/>
</dbReference>
<evidence type="ECO:0000256" key="4">
    <source>
        <dbReference type="ARBA" id="ARBA00023125"/>
    </source>
</evidence>
<dbReference type="Proteomes" id="UP000827092">
    <property type="component" value="Unassembled WGS sequence"/>
</dbReference>
<organism evidence="7 8">
    <name type="scientific">Oedothorax gibbosus</name>
    <dbReference type="NCBI Taxonomy" id="931172"/>
    <lineage>
        <taxon>Eukaryota</taxon>
        <taxon>Metazoa</taxon>
        <taxon>Ecdysozoa</taxon>
        <taxon>Arthropoda</taxon>
        <taxon>Chelicerata</taxon>
        <taxon>Arachnida</taxon>
        <taxon>Araneae</taxon>
        <taxon>Araneomorphae</taxon>
        <taxon>Entelegynae</taxon>
        <taxon>Araneoidea</taxon>
        <taxon>Linyphiidae</taxon>
        <taxon>Erigoninae</taxon>
        <taxon>Oedothorax</taxon>
    </lineage>
</organism>
<feature type="domain" description="THAP-type" evidence="6">
    <location>
        <begin position="108"/>
        <end position="202"/>
    </location>
</feature>
<evidence type="ECO:0000256" key="2">
    <source>
        <dbReference type="ARBA" id="ARBA00022771"/>
    </source>
</evidence>
<dbReference type="SMART" id="SM00980">
    <property type="entry name" value="THAP"/>
    <property type="match status" value="1"/>
</dbReference>
<dbReference type="InterPro" id="IPR006612">
    <property type="entry name" value="THAP_Znf"/>
</dbReference>
<accession>A0AAV6TW32</accession>
<gene>
    <name evidence="7" type="ORF">JTE90_019434</name>
</gene>
<dbReference type="InterPro" id="IPR048365">
    <property type="entry name" value="TNP-like_RNaseH_N"/>
</dbReference>
<dbReference type="SUPFAM" id="SSF57716">
    <property type="entry name" value="Glucocorticoid receptor-like (DNA-binding domain)"/>
    <property type="match status" value="1"/>
</dbReference>
<dbReference type="PROSITE" id="PS50950">
    <property type="entry name" value="ZF_THAP"/>
    <property type="match status" value="1"/>
</dbReference>
<comment type="caution">
    <text evidence="7">The sequence shown here is derived from an EMBL/GenBank/DDBJ whole genome shotgun (WGS) entry which is preliminary data.</text>
</comment>
<keyword evidence="3" id="KW-0862">Zinc</keyword>
<dbReference type="SMART" id="SM00692">
    <property type="entry name" value="DM3"/>
    <property type="match status" value="1"/>
</dbReference>
<evidence type="ECO:0000259" key="6">
    <source>
        <dbReference type="PROSITE" id="PS50950"/>
    </source>
</evidence>
<dbReference type="EMBL" id="JAFNEN010000980">
    <property type="protein sequence ID" value="KAG8175622.1"/>
    <property type="molecule type" value="Genomic_DNA"/>
</dbReference>
<keyword evidence="2 5" id="KW-0863">Zinc-finger</keyword>
<evidence type="ECO:0000256" key="3">
    <source>
        <dbReference type="ARBA" id="ARBA00022833"/>
    </source>
</evidence>
<evidence type="ECO:0000313" key="8">
    <source>
        <dbReference type="Proteomes" id="UP000827092"/>
    </source>
</evidence>
<evidence type="ECO:0000313" key="7">
    <source>
        <dbReference type="EMBL" id="KAG8175622.1"/>
    </source>
</evidence>
<reference evidence="7 8" key="1">
    <citation type="journal article" date="2022" name="Nat. Ecol. Evol.">
        <title>A masculinizing supergene underlies an exaggerated male reproductive morph in a spider.</title>
        <authorList>
            <person name="Hendrickx F."/>
            <person name="De Corte Z."/>
            <person name="Sonet G."/>
            <person name="Van Belleghem S.M."/>
            <person name="Kostlbacher S."/>
            <person name="Vangestel C."/>
        </authorList>
    </citation>
    <scope>NUCLEOTIDE SEQUENCE [LARGE SCALE GENOMIC DNA]</scope>
    <source>
        <strain evidence="7">W744_W776</strain>
    </source>
</reference>
<name>A0AAV6TW32_9ARAC</name>
<dbReference type="GO" id="GO:0043565">
    <property type="term" value="F:sequence-specific DNA binding"/>
    <property type="evidence" value="ECO:0007669"/>
    <property type="project" value="InterPro"/>
</dbReference>